<name>A0A512PMH4_9LACO</name>
<dbReference type="Pfam" id="PF19087">
    <property type="entry name" value="DUF5776"/>
    <property type="match status" value="1"/>
</dbReference>
<dbReference type="RefSeq" id="WP_056983345.1">
    <property type="nucleotide sequence ID" value="NZ_BKAM01000016.1"/>
</dbReference>
<dbReference type="Proteomes" id="UP000321569">
    <property type="component" value="Unassembled WGS sequence"/>
</dbReference>
<feature type="compositionally biased region" description="Low complexity" evidence="1">
    <location>
        <begin position="489"/>
        <end position="509"/>
    </location>
</feature>
<evidence type="ECO:0000313" key="3">
    <source>
        <dbReference type="EMBL" id="GEP72373.1"/>
    </source>
</evidence>
<comment type="caution">
    <text evidence="3">The sequence shown here is derived from an EMBL/GenBank/DDBJ whole genome shotgun (WGS) entry which is preliminary data.</text>
</comment>
<dbReference type="STRING" id="1423795.FD12_GL001140"/>
<protein>
    <recommendedName>
        <fullName evidence="2">DUF5776 domain-containing protein</fullName>
    </recommendedName>
</protein>
<gene>
    <name evidence="3" type="ORF">LRA02_12410</name>
</gene>
<dbReference type="EMBL" id="BKAM01000016">
    <property type="protein sequence ID" value="GEP72373.1"/>
    <property type="molecule type" value="Genomic_DNA"/>
</dbReference>
<evidence type="ECO:0000313" key="4">
    <source>
        <dbReference type="Proteomes" id="UP000321569"/>
    </source>
</evidence>
<dbReference type="InterPro" id="IPR044081">
    <property type="entry name" value="DUF5776"/>
</dbReference>
<feature type="region of interest" description="Disordered" evidence="1">
    <location>
        <begin position="479"/>
        <end position="513"/>
    </location>
</feature>
<evidence type="ECO:0000259" key="2">
    <source>
        <dbReference type="Pfam" id="PF19087"/>
    </source>
</evidence>
<sequence length="679" mass="74383">MSKHQEVFRRYLLLLGLLLVGFVIGGMHSQTVIKAAGNPLVYTGTKPNTNVPTYNNLTHELYFSVTGKDGTTANSNYAALSGSGDQNDSVIESQTYQSVVEHFKATNISDKAVFVNEIISLPRYYGNTSNVVYAGDDVPKIVTHYNSSNQSVSDVDISYMYLNGNTSDLQDLYEYRVMGTLQPGDSIEVNTPLKVLPRTNNSIDGMQVSDFSNQRTADGQGWNTQEFGLLAHFGKYVSPLDYWNPENQNVFIATIDDSDGLPILAKDVQDLMPIISRNLDAFTYSNIRGETIPAGGAAYTGSTVTIHLAKLKGLDGQTPLTDELHNEGYAYNILPDGTEQPTYTFTLGTGGSIFGDNGAIIMNETKYNGRTLGDAYLYMHKLIDAKNETYPVSSKTTWDPNAYKDVQFYDINGKKIDKPANASYTVQKIDANGTATKVANNEVDMTKDGVYQVTYIYPVTGSVTVKKTITITVGKGNPTPVVPGGGGSSSTPTTPATTPSNNSNFSNGTKNTTEPAVPNYAAKEGAAVYATKKIYLYKNATFKKAQRIATYPKAKRVNRPMFVVTDYARSKGGVLRYKVRDVNHGSKTAGKVGYITANRKYVVPVYYASMPKDKKITVISKKGVNAYRNVNLTKKVKHYKKGAHVKVKKIVKHNLTSRYVLSNGDYITGNKKLIIQGND</sequence>
<reference evidence="3 4" key="1">
    <citation type="submission" date="2019-07" db="EMBL/GenBank/DDBJ databases">
        <title>Whole genome shotgun sequence of Lactobacillus rapi NBRC 109618.</title>
        <authorList>
            <person name="Hosoyama A."/>
            <person name="Uohara A."/>
            <person name="Ohji S."/>
            <person name="Ichikawa N."/>
        </authorList>
    </citation>
    <scope>NUCLEOTIDE SEQUENCE [LARGE SCALE GENOMIC DNA]</scope>
    <source>
        <strain evidence="3 4">NBRC 109618</strain>
    </source>
</reference>
<dbReference type="AlphaFoldDB" id="A0A512PMH4"/>
<accession>A0A512PMH4</accession>
<organism evidence="3 4">
    <name type="scientific">Lentilactobacillus rapi</name>
    <dbReference type="NCBI Taxonomy" id="481723"/>
    <lineage>
        <taxon>Bacteria</taxon>
        <taxon>Bacillati</taxon>
        <taxon>Bacillota</taxon>
        <taxon>Bacilli</taxon>
        <taxon>Lactobacillales</taxon>
        <taxon>Lactobacillaceae</taxon>
        <taxon>Lentilactobacillus</taxon>
    </lineage>
</organism>
<feature type="domain" description="DUF5776" evidence="2">
    <location>
        <begin position="606"/>
        <end position="674"/>
    </location>
</feature>
<proteinExistence type="predicted"/>
<evidence type="ECO:0000256" key="1">
    <source>
        <dbReference type="SAM" id="MobiDB-lite"/>
    </source>
</evidence>